<keyword evidence="1" id="KW-0238">DNA-binding</keyword>
<dbReference type="EMBL" id="SAIY01000008">
    <property type="protein sequence ID" value="NGM15092.1"/>
    <property type="molecule type" value="Genomic_DNA"/>
</dbReference>
<proteinExistence type="predicted"/>
<gene>
    <name evidence="4" type="ORF">ENC19_21810</name>
</gene>
<dbReference type="InterPro" id="IPR001647">
    <property type="entry name" value="HTH_TetR"/>
</dbReference>
<dbReference type="SUPFAM" id="SSF46689">
    <property type="entry name" value="Homeodomain-like"/>
    <property type="match status" value="1"/>
</dbReference>
<dbReference type="PANTHER" id="PTHR30055:SF146">
    <property type="entry name" value="HTH-TYPE TRANSCRIPTIONAL DUAL REGULATOR CECR"/>
    <property type="match status" value="1"/>
</dbReference>
<dbReference type="Pfam" id="PF17933">
    <property type="entry name" value="TetR_C_25"/>
    <property type="match status" value="1"/>
</dbReference>
<evidence type="ECO:0000259" key="2">
    <source>
        <dbReference type="Pfam" id="PF00440"/>
    </source>
</evidence>
<name>A0A6M1L9Z7_9ACTN</name>
<organism evidence="4 5">
    <name type="scientific">Verrucosispora sioxanthis</name>
    <dbReference type="NCBI Taxonomy" id="2499994"/>
    <lineage>
        <taxon>Bacteria</taxon>
        <taxon>Bacillati</taxon>
        <taxon>Actinomycetota</taxon>
        <taxon>Actinomycetes</taxon>
        <taxon>Micromonosporales</taxon>
        <taxon>Micromonosporaceae</taxon>
        <taxon>Micromonospora</taxon>
    </lineage>
</organism>
<evidence type="ECO:0000313" key="5">
    <source>
        <dbReference type="Proteomes" id="UP000478148"/>
    </source>
</evidence>
<keyword evidence="5" id="KW-1185">Reference proteome</keyword>
<reference evidence="4 5" key="1">
    <citation type="submission" date="2020-02" db="EMBL/GenBank/DDBJ databases">
        <title>Draft Genome Sequence of Verrucosispora sp. Strain CWR15, Isolated from Gulf of Mexico Sponge.</title>
        <authorList>
            <person name="Kennedy S.J."/>
            <person name="Cella E."/>
            <person name="Azarian T."/>
            <person name="Baker B.J."/>
            <person name="Shaw L.N."/>
        </authorList>
    </citation>
    <scope>NUCLEOTIDE SEQUENCE [LARGE SCALE GENOMIC DNA]</scope>
    <source>
        <strain evidence="4 5">CWR15</strain>
    </source>
</reference>
<dbReference type="InterPro" id="IPR050109">
    <property type="entry name" value="HTH-type_TetR-like_transc_reg"/>
</dbReference>
<accession>A0A6M1L9Z7</accession>
<dbReference type="Pfam" id="PF00440">
    <property type="entry name" value="TetR_N"/>
    <property type="match status" value="1"/>
</dbReference>
<comment type="caution">
    <text evidence="4">The sequence shown here is derived from an EMBL/GenBank/DDBJ whole genome shotgun (WGS) entry which is preliminary data.</text>
</comment>
<dbReference type="InterPro" id="IPR041484">
    <property type="entry name" value="TetR_C_25"/>
</dbReference>
<sequence>MTSLGGASEERGGELAAAGRIRDAAIVRFARDGFRAGLRTIAADAGVTAGLIVHHFGSKDGLRRACDERVLEIMRREKKKALTDGTGTMLLAQMAQVEQFAPMVQYLLRSMQAGGELAAQLIEHMISDAEAYLSAGEAAGVVRPSRARAARARYLAYQATGSMLLWFTLHGADAEPEKFPALFRQYMGELTLPALELFTEGLLVDRSMLDEYLMYVPDPPSPAPNAADPDGTAS</sequence>
<feature type="domain" description="HTH tetR-type" evidence="2">
    <location>
        <begin position="21"/>
        <end position="66"/>
    </location>
</feature>
<dbReference type="Gene3D" id="1.10.357.10">
    <property type="entry name" value="Tetracycline Repressor, domain 2"/>
    <property type="match status" value="1"/>
</dbReference>
<evidence type="ECO:0000313" key="4">
    <source>
        <dbReference type="EMBL" id="NGM15092.1"/>
    </source>
</evidence>
<evidence type="ECO:0000259" key="3">
    <source>
        <dbReference type="Pfam" id="PF17933"/>
    </source>
</evidence>
<protein>
    <submittedName>
        <fullName evidence="4">TetR/AcrR family transcriptional regulator</fullName>
    </submittedName>
</protein>
<dbReference type="AlphaFoldDB" id="A0A6M1L9Z7"/>
<dbReference type="Proteomes" id="UP000478148">
    <property type="component" value="Unassembled WGS sequence"/>
</dbReference>
<dbReference type="InterPro" id="IPR009057">
    <property type="entry name" value="Homeodomain-like_sf"/>
</dbReference>
<dbReference type="GO" id="GO:0000976">
    <property type="term" value="F:transcription cis-regulatory region binding"/>
    <property type="evidence" value="ECO:0007669"/>
    <property type="project" value="TreeGrafter"/>
</dbReference>
<dbReference type="PANTHER" id="PTHR30055">
    <property type="entry name" value="HTH-TYPE TRANSCRIPTIONAL REGULATOR RUTR"/>
    <property type="match status" value="1"/>
</dbReference>
<evidence type="ECO:0000256" key="1">
    <source>
        <dbReference type="ARBA" id="ARBA00023125"/>
    </source>
</evidence>
<feature type="domain" description="TetR transcriptional regulator Rv1219c-like C-terminal" evidence="3">
    <location>
        <begin position="98"/>
        <end position="203"/>
    </location>
</feature>
<dbReference type="GO" id="GO:0003700">
    <property type="term" value="F:DNA-binding transcription factor activity"/>
    <property type="evidence" value="ECO:0007669"/>
    <property type="project" value="TreeGrafter"/>
</dbReference>
<dbReference type="PRINTS" id="PR00455">
    <property type="entry name" value="HTHTETR"/>
</dbReference>